<dbReference type="NCBIfam" id="TIGR00477">
    <property type="entry name" value="tehB"/>
    <property type="match status" value="1"/>
</dbReference>
<dbReference type="InterPro" id="IPR014431">
    <property type="entry name" value="Tellurite-R_TehB-2"/>
</dbReference>
<evidence type="ECO:0000313" key="4">
    <source>
        <dbReference type="Proteomes" id="UP001229836"/>
    </source>
</evidence>
<feature type="domain" description="Tellurite resistance methyltransferase TehB-like" evidence="1">
    <location>
        <begin position="90"/>
        <end position="283"/>
    </location>
</feature>
<proteinExistence type="predicted"/>
<name>A0ABY8SBL5_9GAMM</name>
<keyword evidence="4" id="KW-1185">Reference proteome</keyword>
<reference evidence="3 4" key="1">
    <citation type="submission" date="2023-05" db="EMBL/GenBank/DDBJ databases">
        <title>The complete genome of Acinetobacter sp. nov KCTC 92772.</title>
        <authorList>
            <person name="Zhou G."/>
        </authorList>
    </citation>
    <scope>NUCLEOTIDE SEQUENCE [LARGE SCALE GENOMIC DNA]</scope>
    <source>
        <strain evidence="3 4">KCTC 92772</strain>
    </source>
</reference>
<protein>
    <submittedName>
        <fullName evidence="3">SAM-dependent methyltransferase TehB</fullName>
        <ecNumber evidence="3">2.1.1.-</ecNumber>
    </submittedName>
</protein>
<dbReference type="Pfam" id="PF09313">
    <property type="entry name" value="TehB-like"/>
    <property type="match status" value="1"/>
</dbReference>
<sequence>MENLVCYKQMPIWMHDTIPSGFQKAHNTKLGTWARLHILKGQVQFAMLNEAGETISEHNFSSEQQPPFIPPQVWHKIVSSSDDVACQLSFYCQPQDYFSKKYQLTATHSEVLAAMPYLNGGKALDVGCGSGRNSLYLSQQGFTVDAWDVNPNSIETLNNVIQQENISNLHTQLRDLNLNCHISRQYDFICCTVVMMFLQPETVKQLIAQMQQATEVGGFNLIVCAMDSEDYPVQPDFPFSFRAGELREAYHGWTLIKYNEDVGELHRVDAQGQRIKQRFATLLAQKC</sequence>
<dbReference type="GO" id="GO:0008168">
    <property type="term" value="F:methyltransferase activity"/>
    <property type="evidence" value="ECO:0007669"/>
    <property type="project" value="UniProtKB-KW"/>
</dbReference>
<dbReference type="SUPFAM" id="SSF53335">
    <property type="entry name" value="S-adenosyl-L-methionine-dependent methyltransferases"/>
    <property type="match status" value="1"/>
</dbReference>
<dbReference type="EC" id="2.1.1.-" evidence="3"/>
<keyword evidence="3" id="KW-0808">Transferase</keyword>
<keyword evidence="3" id="KW-0489">Methyltransferase</keyword>
<dbReference type="RefSeq" id="WP_283268729.1">
    <property type="nucleotide sequence ID" value="NZ_CP125669.1"/>
</dbReference>
<dbReference type="InterPro" id="IPR014710">
    <property type="entry name" value="RmlC-like_jellyroll"/>
</dbReference>
<feature type="domain" description="TehB/YeaR-like" evidence="2">
    <location>
        <begin position="8"/>
        <end position="88"/>
    </location>
</feature>
<dbReference type="Proteomes" id="UP001229836">
    <property type="component" value="Chromosome"/>
</dbReference>
<dbReference type="CDD" id="cd02440">
    <property type="entry name" value="AdoMet_MTases"/>
    <property type="match status" value="1"/>
</dbReference>
<dbReference type="Pfam" id="PF03848">
    <property type="entry name" value="TehB"/>
    <property type="match status" value="1"/>
</dbReference>
<gene>
    <name evidence="3" type="primary">tehB</name>
    <name evidence="3" type="ORF">QLH32_06405</name>
</gene>
<evidence type="ECO:0000313" key="3">
    <source>
        <dbReference type="EMBL" id="WHP07089.1"/>
    </source>
</evidence>
<dbReference type="InterPro" id="IPR015392">
    <property type="entry name" value="TehB/YeaR-like_dom"/>
</dbReference>
<dbReference type="PANTHER" id="PTHR43861">
    <property type="entry name" value="TRANS-ACONITATE 2-METHYLTRANSFERASE-RELATED"/>
    <property type="match status" value="1"/>
</dbReference>
<dbReference type="GO" id="GO:0032259">
    <property type="term" value="P:methylation"/>
    <property type="evidence" value="ECO:0007669"/>
    <property type="project" value="UniProtKB-KW"/>
</dbReference>
<dbReference type="EMBL" id="CP125669">
    <property type="protein sequence ID" value="WHP07089.1"/>
    <property type="molecule type" value="Genomic_DNA"/>
</dbReference>
<accession>A0ABY8SBL5</accession>
<organism evidence="3 4">
    <name type="scientific">Acinetobacter corruptisaponis</name>
    <dbReference type="NCBI Taxonomy" id="3045147"/>
    <lineage>
        <taxon>Bacteria</taxon>
        <taxon>Pseudomonadati</taxon>
        <taxon>Pseudomonadota</taxon>
        <taxon>Gammaproteobacteria</taxon>
        <taxon>Moraxellales</taxon>
        <taxon>Moraxellaceae</taxon>
        <taxon>Acinetobacter</taxon>
    </lineage>
</organism>
<dbReference type="NCBIfam" id="NF008992">
    <property type="entry name" value="PRK12335.1"/>
    <property type="match status" value="1"/>
</dbReference>
<dbReference type="InterPro" id="IPR029063">
    <property type="entry name" value="SAM-dependent_MTases_sf"/>
</dbReference>
<dbReference type="NCBIfam" id="NF008405">
    <property type="entry name" value="PRK11207.1"/>
    <property type="match status" value="1"/>
</dbReference>
<evidence type="ECO:0000259" key="2">
    <source>
        <dbReference type="Pfam" id="PF09313"/>
    </source>
</evidence>
<dbReference type="Gene3D" id="2.60.120.10">
    <property type="entry name" value="Jelly Rolls"/>
    <property type="match status" value="1"/>
</dbReference>
<dbReference type="Gene3D" id="3.40.50.150">
    <property type="entry name" value="Vaccinia Virus protein VP39"/>
    <property type="match status" value="1"/>
</dbReference>
<dbReference type="PIRSF" id="PIRSF005215">
    <property type="entry name" value="TehB"/>
    <property type="match status" value="1"/>
</dbReference>
<dbReference type="InterPro" id="IPR004537">
    <property type="entry name" value="Tellurite-R_MeTrfase_TehB"/>
</dbReference>
<dbReference type="SUPFAM" id="SSF51197">
    <property type="entry name" value="Clavaminate synthase-like"/>
    <property type="match status" value="1"/>
</dbReference>
<dbReference type="InterPro" id="IPR015985">
    <property type="entry name" value="TehB-like_dom"/>
</dbReference>
<evidence type="ECO:0000259" key="1">
    <source>
        <dbReference type="Pfam" id="PF03848"/>
    </source>
</evidence>